<accession>A0AAV2TY05</accession>
<evidence type="ECO:0000313" key="2">
    <source>
        <dbReference type="EMBL" id="CAL5141603.1"/>
    </source>
</evidence>
<sequence length="1407" mass="155063">MAFVTTPPHPYDQWLWNNASHNAINEIPYSTSRQNNQWTFCGENNPSIQPLPPTPEKNGPITQSATQLNFYDNFQSASKDVRPGMLGKAVIVDQNGKRFARYPPELLQHRSMIELDTSLPSAQQHLQQQQAQSAFISNQSSPSGRAPIRHQFRWLRRDPASLESPGSSGYANSSAFMRFNIQDLIQQECYISPVHYAVDQPSRLVRIECRKPGCRCVLKDEPALALKIVTGVTLVQGNWLFHGSEKSLKQRTDRNSSNNLLHPSQRSHFPHDISHQTAQTSLRCSLDCEDKTADSIASPIILTSCCPSWFEPIRRTLDGPTDDASCICPDVPVWSSCKAVWRSKPNLFLLRKPVQCFFASTDQSVTMSSADVFKQEQLVLSIDADSASTIRSGTVLQLVDCRLCRFVRQDSVHGSIASNGLIGRHRIKTVSMLQCSIVGAKAIASVASVATDLSPQDAFRWFADGPRLVYLPLDAKSLSCSPVSVNYMPPDMNGKQQQLRFTCQMKMPGLHSLISMLSQFRLPVIARPAVGIQPDSCTSNEKRTGGKTGGMTTSFCEFNGVGSQPLIQFDSCYHGDLIFLEPFADCSDTVRYSSVNMTRNRGANSTPNSRFFVVTPDMLAYHNFFVADPNCAVQYNPELEAHASRVSHFLAACHPAQGLGYLVKHLENTTQCSNTGPSHCPLTRTLGPVGCATRYAMLQSTIASVAAAAAIATDDYDDWYSIPSYAHEVNADPTTRTFGLNSLSTSEQFQSPSCSMGMRTNTHSSLSSSLLASETNQMNALCDEIEDIYFYVRNGRFPTHSRSMTSLAHQITPYGRTELGPQSSAPISPQPFETGTGRLHGSHAARKYVQNNGKSVDMTAMKSTSNEYQSNPLTKSSNRAPQPFLHRKLSEDQLRTPQMHLRDNTEAQRCLSPFNPQFTRTVPSKSVFLENSTHQKEKFQPFILGSRDKFARDLSATNVPMVSDTYQPKVTDKISASPARDCREFTKIYTNTKFLNMSQAKTVQQNCTNEDLSTSEQHLSSKSTQSPYRSSGQNAVHFLPADAAVCGTSTLSNIWNLQYLVSSDQAPKPSEGPAQVAVTSDANTSRFNPVKVTYSTNTQYHPSLHATRMSAKPTVMVKSMDWKYSNEETIRTNAYSTQDFGKQREHATEAAYLQLNSPIRVFNLRTMAQNNMALSSTCKPCQEEITKSNITVSQGSSLVPATCSAPVVRPPCSTSSNYIAQKSSQPPFVVLKASGRPKVVSAQSSRNCPRSESDEPFSSCSCQPVVPPMPLLTSIVQPVPSNQCPQNHAKPHPSVHGPLPPTPISAQSEEHLSWTHEISSMPCSLHTSYLQLSQQPKEPNNSSPDTGIGVDSGIEMNNTANGPGILRSSAPWNSDSVYIDSSLSHSSNHVNQGLADKTQKLSKFYNF</sequence>
<dbReference type="EMBL" id="CAXLJL010000911">
    <property type="protein sequence ID" value="CAL5141603.1"/>
    <property type="molecule type" value="Genomic_DNA"/>
</dbReference>
<feature type="region of interest" description="Disordered" evidence="1">
    <location>
        <begin position="1330"/>
        <end position="1367"/>
    </location>
</feature>
<evidence type="ECO:0000256" key="1">
    <source>
        <dbReference type="SAM" id="MobiDB-lite"/>
    </source>
</evidence>
<organism evidence="2 3">
    <name type="scientific">Calicophoron daubneyi</name>
    <name type="common">Rumen fluke</name>
    <name type="synonym">Paramphistomum daubneyi</name>
    <dbReference type="NCBI Taxonomy" id="300641"/>
    <lineage>
        <taxon>Eukaryota</taxon>
        <taxon>Metazoa</taxon>
        <taxon>Spiralia</taxon>
        <taxon>Lophotrochozoa</taxon>
        <taxon>Platyhelminthes</taxon>
        <taxon>Trematoda</taxon>
        <taxon>Digenea</taxon>
        <taxon>Plagiorchiida</taxon>
        <taxon>Pronocephalata</taxon>
        <taxon>Paramphistomoidea</taxon>
        <taxon>Paramphistomidae</taxon>
        <taxon>Calicophoron</taxon>
    </lineage>
</organism>
<protein>
    <submittedName>
        <fullName evidence="2">Uncharacterized protein</fullName>
    </submittedName>
</protein>
<gene>
    <name evidence="2" type="ORF">CDAUBV1_LOCUS16883</name>
</gene>
<reference evidence="2" key="1">
    <citation type="submission" date="2024-06" db="EMBL/GenBank/DDBJ databases">
        <authorList>
            <person name="Liu X."/>
            <person name="Lenzi L."/>
            <person name="Haldenby T S."/>
            <person name="Uol C."/>
        </authorList>
    </citation>
    <scope>NUCLEOTIDE SEQUENCE</scope>
</reference>
<feature type="compositionally biased region" description="Polar residues" evidence="1">
    <location>
        <begin position="1330"/>
        <end position="1345"/>
    </location>
</feature>
<dbReference type="Proteomes" id="UP001497525">
    <property type="component" value="Unassembled WGS sequence"/>
</dbReference>
<name>A0AAV2TY05_CALDB</name>
<evidence type="ECO:0000313" key="3">
    <source>
        <dbReference type="Proteomes" id="UP001497525"/>
    </source>
</evidence>
<proteinExistence type="predicted"/>
<feature type="region of interest" description="Disordered" evidence="1">
    <location>
        <begin position="1006"/>
        <end position="1032"/>
    </location>
</feature>
<comment type="caution">
    <text evidence="2">The sequence shown here is derived from an EMBL/GenBank/DDBJ whole genome shotgun (WGS) entry which is preliminary data.</text>
</comment>